<dbReference type="PIRSF" id="PIRSF004697">
    <property type="entry name" value="UCP_CBS_CP12"/>
    <property type="match status" value="1"/>
</dbReference>
<evidence type="ECO:0000313" key="5">
    <source>
        <dbReference type="Proteomes" id="UP000632766"/>
    </source>
</evidence>
<protein>
    <submittedName>
        <fullName evidence="4">CBS domain-containing protein</fullName>
    </submittedName>
</protein>
<dbReference type="SUPFAM" id="SSF54631">
    <property type="entry name" value="CBS-domain pair"/>
    <property type="match status" value="1"/>
</dbReference>
<dbReference type="InterPro" id="IPR000644">
    <property type="entry name" value="CBS_dom"/>
</dbReference>
<dbReference type="EMBL" id="JAECZC010000036">
    <property type="protein sequence ID" value="MBH8564161.1"/>
    <property type="molecule type" value="Genomic_DNA"/>
</dbReference>
<dbReference type="PANTHER" id="PTHR43080:SF2">
    <property type="entry name" value="CBS DOMAIN-CONTAINING PROTEIN"/>
    <property type="match status" value="1"/>
</dbReference>
<evidence type="ECO:0000259" key="3">
    <source>
        <dbReference type="PROSITE" id="PS51371"/>
    </source>
</evidence>
<dbReference type="Proteomes" id="UP000632766">
    <property type="component" value="Unassembled WGS sequence"/>
</dbReference>
<feature type="domain" description="CBS" evidence="3">
    <location>
        <begin position="8"/>
        <end position="67"/>
    </location>
</feature>
<feature type="domain" description="CBS" evidence="3">
    <location>
        <begin position="75"/>
        <end position="132"/>
    </location>
</feature>
<accession>A0A8J7HQL7</accession>
<dbReference type="SMART" id="SM01093">
    <property type="entry name" value="CP12"/>
    <property type="match status" value="1"/>
</dbReference>
<keyword evidence="1 2" id="KW-0129">CBS domain</keyword>
<dbReference type="RefSeq" id="WP_198126017.1">
    <property type="nucleotide sequence ID" value="NZ_JAECZC010000036.1"/>
</dbReference>
<evidence type="ECO:0000256" key="2">
    <source>
        <dbReference type="PROSITE-ProRule" id="PRU00703"/>
    </source>
</evidence>
<dbReference type="InterPro" id="IPR003823">
    <property type="entry name" value="CP12_dom"/>
</dbReference>
<dbReference type="Gene3D" id="3.10.580.10">
    <property type="entry name" value="CBS-domain"/>
    <property type="match status" value="1"/>
</dbReference>
<name>A0A8J7HQL7_9NOST</name>
<reference evidence="4 5" key="1">
    <citation type="journal article" date="2021" name="Int. J. Syst. Evol. Microbiol.">
        <title>Amazonocrinis nigriterrae gen. nov., sp. nov., Atlanticothrix silvestris gen. nov., sp. nov. and Dendronalium phyllosphericum gen. nov., sp. nov., nostocacean cyanobacteria from Brazilian environments.</title>
        <authorList>
            <person name="Alvarenga D.O."/>
            <person name="Andreote A.P.D."/>
            <person name="Branco L.H.Z."/>
            <person name="Delbaje E."/>
            <person name="Cruz R.B."/>
            <person name="Varani A.M."/>
            <person name="Fiore M.F."/>
        </authorList>
    </citation>
    <scope>NUCLEOTIDE SEQUENCE [LARGE SCALE GENOMIC DNA]</scope>
    <source>
        <strain evidence="4 5">CENA67</strain>
    </source>
</reference>
<dbReference type="Pfam" id="PF02672">
    <property type="entry name" value="CP12"/>
    <property type="match status" value="1"/>
</dbReference>
<sequence length="211" mass="24057">MLKAVDIMTKDVATIRSSATVAEAVRLLKARDWKALVVDRRHEQDAYGIITESDIVYKVIAYGKDPSKVRVYEVMTKPCIIVNPDLGLEYIARLFADHNLHRAPVIQGELLGIISLADIIANSNFLEQPHTILLEQQLQDEIKKARTICDQKGMYSEECAAAWDAIEELQAEIAHQRAEKVVKTAFEEYCDEYPQAKTIYDNWYSTWPDAR</sequence>
<keyword evidence="5" id="KW-1185">Reference proteome</keyword>
<dbReference type="InterPro" id="IPR051257">
    <property type="entry name" value="Diverse_CBS-Domain"/>
</dbReference>
<dbReference type="Pfam" id="PF00571">
    <property type="entry name" value="CBS"/>
    <property type="match status" value="2"/>
</dbReference>
<proteinExistence type="predicted"/>
<dbReference type="InterPro" id="IPR046342">
    <property type="entry name" value="CBS_dom_sf"/>
</dbReference>
<dbReference type="AlphaFoldDB" id="A0A8J7HQL7"/>
<evidence type="ECO:0000256" key="1">
    <source>
        <dbReference type="ARBA" id="ARBA00023122"/>
    </source>
</evidence>
<dbReference type="PANTHER" id="PTHR43080">
    <property type="entry name" value="CBS DOMAIN-CONTAINING PROTEIN CBSX3, MITOCHONDRIAL"/>
    <property type="match status" value="1"/>
</dbReference>
<dbReference type="SMART" id="SM00116">
    <property type="entry name" value="CBS"/>
    <property type="match status" value="2"/>
</dbReference>
<dbReference type="PROSITE" id="PS51371">
    <property type="entry name" value="CBS"/>
    <property type="match status" value="2"/>
</dbReference>
<evidence type="ECO:0000313" key="4">
    <source>
        <dbReference type="EMBL" id="MBH8564161.1"/>
    </source>
</evidence>
<dbReference type="CDD" id="cd04630">
    <property type="entry name" value="CBS_pair_bac"/>
    <property type="match status" value="1"/>
</dbReference>
<comment type="caution">
    <text evidence="4">The sequence shown here is derived from an EMBL/GenBank/DDBJ whole genome shotgun (WGS) entry which is preliminary data.</text>
</comment>
<gene>
    <name evidence="4" type="ORF">I8748_18540</name>
</gene>
<dbReference type="InterPro" id="IPR012157">
    <property type="entry name" value="UCP_CBS_CP12"/>
</dbReference>
<organism evidence="4 5">
    <name type="scientific">Amazonocrinis nigriterrae CENA67</name>
    <dbReference type="NCBI Taxonomy" id="2794033"/>
    <lineage>
        <taxon>Bacteria</taxon>
        <taxon>Bacillati</taxon>
        <taxon>Cyanobacteriota</taxon>
        <taxon>Cyanophyceae</taxon>
        <taxon>Nostocales</taxon>
        <taxon>Nostocaceae</taxon>
        <taxon>Amazonocrinis</taxon>
        <taxon>Amazonocrinis nigriterrae</taxon>
    </lineage>
</organism>